<name>A0ABS7E0N8_9GAMM</name>
<protein>
    <submittedName>
        <fullName evidence="1">Zinc-ribbon domain-containing protein</fullName>
    </submittedName>
</protein>
<organism evidence="1 2">
    <name type="scientific">Shewanella nanhaiensis</name>
    <dbReference type="NCBI Taxonomy" id="2864872"/>
    <lineage>
        <taxon>Bacteria</taxon>
        <taxon>Pseudomonadati</taxon>
        <taxon>Pseudomonadota</taxon>
        <taxon>Gammaproteobacteria</taxon>
        <taxon>Alteromonadales</taxon>
        <taxon>Shewanellaceae</taxon>
        <taxon>Shewanella</taxon>
    </lineage>
</organism>
<dbReference type="Proteomes" id="UP001195963">
    <property type="component" value="Unassembled WGS sequence"/>
</dbReference>
<proteinExistence type="predicted"/>
<keyword evidence="2" id="KW-1185">Reference proteome</keyword>
<gene>
    <name evidence="1" type="ORF">K0625_03565</name>
</gene>
<dbReference type="RefSeq" id="WP_220108403.1">
    <property type="nucleotide sequence ID" value="NZ_JAHZST010000002.1"/>
</dbReference>
<reference evidence="1 2" key="1">
    <citation type="submission" date="2021-07" db="EMBL/GenBank/DDBJ databases">
        <title>Shewanella sp. nov, isolated from SCS.</title>
        <authorList>
            <person name="Cao W.R."/>
        </authorList>
    </citation>
    <scope>NUCLEOTIDE SEQUENCE [LARGE SCALE GENOMIC DNA]</scope>
    <source>
        <strain evidence="1 2">NR704-98</strain>
    </source>
</reference>
<comment type="caution">
    <text evidence="1">The sequence shown here is derived from an EMBL/GenBank/DDBJ whole genome shotgun (WGS) entry which is preliminary data.</text>
</comment>
<accession>A0ABS7E0N8</accession>
<dbReference type="EMBL" id="JAHZST010000002">
    <property type="protein sequence ID" value="MBW8182731.1"/>
    <property type="molecule type" value="Genomic_DNA"/>
</dbReference>
<sequence>MFFLAGMDKKYELIEPPMSCHCEFCGVEREWFLYKETEFASLFFITIWRFTPDYLLVCGSCQYPMKLPREQGKQLALDSSQITARQNELASLVAEHQKVNITTNREN</sequence>
<evidence type="ECO:0000313" key="1">
    <source>
        <dbReference type="EMBL" id="MBW8182731.1"/>
    </source>
</evidence>
<evidence type="ECO:0000313" key="2">
    <source>
        <dbReference type="Proteomes" id="UP001195963"/>
    </source>
</evidence>